<feature type="transmembrane region" description="Helical" evidence="1">
    <location>
        <begin position="64"/>
        <end position="87"/>
    </location>
</feature>
<keyword evidence="1" id="KW-0812">Transmembrane</keyword>
<keyword evidence="1" id="KW-1133">Transmembrane helix</keyword>
<protein>
    <submittedName>
        <fullName evidence="2">DUF2182 domain-containing protein</fullName>
    </submittedName>
</protein>
<name>A0ABS7ZXQ1_9FLAO</name>
<dbReference type="Proteomes" id="UP000618240">
    <property type="component" value="Unassembled WGS sequence"/>
</dbReference>
<gene>
    <name evidence="2" type="ORF">JI747_002205</name>
</gene>
<dbReference type="InterPro" id="IPR018688">
    <property type="entry name" value="PpoB2-like"/>
</dbReference>
<feature type="transmembrane region" description="Helical" evidence="1">
    <location>
        <begin position="130"/>
        <end position="147"/>
    </location>
</feature>
<feature type="transmembrane region" description="Helical" evidence="1">
    <location>
        <begin position="9"/>
        <end position="28"/>
    </location>
</feature>
<dbReference type="EMBL" id="JAERSE020000001">
    <property type="protein sequence ID" value="MCA6065972.1"/>
    <property type="molecule type" value="Genomic_DNA"/>
</dbReference>
<keyword evidence="1" id="KW-0472">Membrane</keyword>
<dbReference type="Pfam" id="PF09948">
    <property type="entry name" value="PpoB2"/>
    <property type="match status" value="1"/>
</dbReference>
<evidence type="ECO:0000256" key="1">
    <source>
        <dbReference type="SAM" id="Phobius"/>
    </source>
</evidence>
<organism evidence="2 3">
    <name type="scientific">Chryseobacterium tagetis</name>
    <dbReference type="NCBI Taxonomy" id="2801334"/>
    <lineage>
        <taxon>Bacteria</taxon>
        <taxon>Pseudomonadati</taxon>
        <taxon>Bacteroidota</taxon>
        <taxon>Flavobacteriia</taxon>
        <taxon>Flavobacteriales</taxon>
        <taxon>Weeksellaceae</taxon>
        <taxon>Chryseobacterium group</taxon>
        <taxon>Chryseobacterium</taxon>
    </lineage>
</organism>
<reference evidence="2 3" key="1">
    <citation type="submission" date="2021-09" db="EMBL/GenBank/DDBJ databases">
        <title>Genome sequencing and assembly of Chryseobacterium sp. RG1.</title>
        <authorList>
            <person name="Chhetri G."/>
        </authorList>
    </citation>
    <scope>NUCLEOTIDE SEQUENCE [LARGE SCALE GENOMIC DNA]</scope>
    <source>
        <strain evidence="2 3">RG1</strain>
    </source>
</reference>
<sequence length="253" mass="28901">MKSFWNNNSTIYVVIIGISIAVWVLLLFNPGHIMTVEHCHVSASGASYNSLKMLLQMNPLSTQLLGWGLMVIAMMLPKLIYPIQLISRQSLKRSRFMNAFLFVSAYIAVWMLVGVFMIGIIMAANLLMPMSYIPALGVLIVAIIWQFSPYKQRFLNLGHDHYLLSAFGWDASRDALHYGFQHGIWCVGSGWALMLFPMLLPTGHNLAMIIVTFIMLSEHLENPQYPRWKINPRLKVVRYIIAQSKIKLMIKSR</sequence>
<feature type="transmembrane region" description="Helical" evidence="1">
    <location>
        <begin position="99"/>
        <end position="124"/>
    </location>
</feature>
<accession>A0ABS7ZXQ1</accession>
<keyword evidence="3" id="KW-1185">Reference proteome</keyword>
<comment type="caution">
    <text evidence="2">The sequence shown here is derived from an EMBL/GenBank/DDBJ whole genome shotgun (WGS) entry which is preliminary data.</text>
</comment>
<evidence type="ECO:0000313" key="2">
    <source>
        <dbReference type="EMBL" id="MCA6065972.1"/>
    </source>
</evidence>
<dbReference type="RefSeq" id="WP_225685963.1">
    <property type="nucleotide sequence ID" value="NZ_JAERSE020000001.1"/>
</dbReference>
<evidence type="ECO:0000313" key="3">
    <source>
        <dbReference type="Proteomes" id="UP000618240"/>
    </source>
</evidence>
<proteinExistence type="predicted"/>